<evidence type="ECO:0000313" key="3">
    <source>
        <dbReference type="EMBL" id="CAE6492138.1"/>
    </source>
</evidence>
<dbReference type="SUPFAM" id="SSF52540">
    <property type="entry name" value="P-loop containing nucleoside triphosphate hydrolases"/>
    <property type="match status" value="1"/>
</dbReference>
<feature type="region of interest" description="Disordered" evidence="2">
    <location>
        <begin position="480"/>
        <end position="521"/>
    </location>
</feature>
<keyword evidence="1" id="KW-0175">Coiled coil</keyword>
<accession>A0A8H3CQ98</accession>
<feature type="compositionally biased region" description="Basic and acidic residues" evidence="2">
    <location>
        <begin position="356"/>
        <end position="369"/>
    </location>
</feature>
<evidence type="ECO:0000256" key="1">
    <source>
        <dbReference type="SAM" id="Coils"/>
    </source>
</evidence>
<gene>
    <name evidence="3" type="ORF">RDB_LOCUS130600</name>
</gene>
<feature type="region of interest" description="Disordered" evidence="2">
    <location>
        <begin position="356"/>
        <end position="385"/>
    </location>
</feature>
<evidence type="ECO:0008006" key="5">
    <source>
        <dbReference type="Google" id="ProtNLM"/>
    </source>
</evidence>
<organism evidence="3 4">
    <name type="scientific">Rhizoctonia solani</name>
    <dbReference type="NCBI Taxonomy" id="456999"/>
    <lineage>
        <taxon>Eukaryota</taxon>
        <taxon>Fungi</taxon>
        <taxon>Dikarya</taxon>
        <taxon>Basidiomycota</taxon>
        <taxon>Agaricomycotina</taxon>
        <taxon>Agaricomycetes</taxon>
        <taxon>Cantharellales</taxon>
        <taxon>Ceratobasidiaceae</taxon>
        <taxon>Rhizoctonia</taxon>
    </lineage>
</organism>
<dbReference type="Proteomes" id="UP000663843">
    <property type="component" value="Unassembled WGS sequence"/>
</dbReference>
<name>A0A8H3CQ98_9AGAM</name>
<feature type="region of interest" description="Disordered" evidence="2">
    <location>
        <begin position="430"/>
        <end position="450"/>
    </location>
</feature>
<evidence type="ECO:0000313" key="4">
    <source>
        <dbReference type="Proteomes" id="UP000663843"/>
    </source>
</evidence>
<proteinExistence type="predicted"/>
<protein>
    <recommendedName>
        <fullName evidence="5">G domain-containing protein</fullName>
    </recommendedName>
</protein>
<dbReference type="InterPro" id="IPR027417">
    <property type="entry name" value="P-loop_NTPase"/>
</dbReference>
<dbReference type="CDD" id="cd00882">
    <property type="entry name" value="Ras_like_GTPase"/>
    <property type="match status" value="1"/>
</dbReference>
<dbReference type="EMBL" id="CAJMWT010004542">
    <property type="protein sequence ID" value="CAE6492138.1"/>
    <property type="molecule type" value="Genomic_DNA"/>
</dbReference>
<dbReference type="Gene3D" id="3.40.50.300">
    <property type="entry name" value="P-loop containing nucleotide triphosphate hydrolases"/>
    <property type="match status" value="1"/>
</dbReference>
<feature type="compositionally biased region" description="Polar residues" evidence="2">
    <location>
        <begin position="511"/>
        <end position="521"/>
    </location>
</feature>
<evidence type="ECO:0000256" key="2">
    <source>
        <dbReference type="SAM" id="MobiDB-lite"/>
    </source>
</evidence>
<reference evidence="3" key="1">
    <citation type="submission" date="2021-01" db="EMBL/GenBank/DDBJ databases">
        <authorList>
            <person name="Kaushik A."/>
        </authorList>
    </citation>
    <scope>NUCLEOTIDE SEQUENCE</scope>
    <source>
        <strain evidence="3">AG2-2IIIB</strain>
    </source>
</reference>
<dbReference type="AlphaFoldDB" id="A0A8H3CQ98"/>
<sequence length="521" mass="57806">MSRVSEGLKVDDSLAHVASSHESQMKDVNVILLFGCTGTGKTSFANMASGGDMKVGKSVRSSTKHLEATKVFQVDDQPVAVIDCPGFDDTYLTETEILRRLAEFLIEAYKKKHKVVGLLYFHRISDTRVGGANFRHMNMFKTLCGEGAFENVVYITNMWSEPPLEDQIHREQELRNTSEFFGEPLVNGAQMARHTNTPESAFNIIRKILGRGQVVTKLQRQLVDDKLPLEETDVGLVIGKDLQDDLRKQQSELNELKAAKEKASGANDQNWLQRLKTQEERTRAKELHLVAQLQALKTNKAKELGSSNQPLRVAPGTIFDSGLSMFQERAANELTKIAEHSDRRFDVYPSSQDEWNKRRDEETAREVKRIKNMTTRSRQRANNDRRTLKSIGCGVLASTGVAMAAVGKLKEAWELLSEIDWESPSTLIEAEHHPSADPPSAEGPAIENVSGSYGASSSLLTQHVNAPVIGRLQEQINDNSQIHGQNGSKGPDDENYSLSPIVSPGSRKQPPGSQDTGVSYQ</sequence>
<comment type="caution">
    <text evidence="3">The sequence shown here is derived from an EMBL/GenBank/DDBJ whole genome shotgun (WGS) entry which is preliminary data.</text>
</comment>
<feature type="coiled-coil region" evidence="1">
    <location>
        <begin position="239"/>
        <end position="269"/>
    </location>
</feature>